<dbReference type="Pfam" id="PF01363">
    <property type="entry name" value="FYVE"/>
    <property type="match status" value="1"/>
</dbReference>
<dbReference type="InterPro" id="IPR002423">
    <property type="entry name" value="Cpn60/GroEL/TCP-1"/>
</dbReference>
<dbReference type="CDD" id="cd17300">
    <property type="entry name" value="PIPKc_PIKfyve"/>
    <property type="match status" value="1"/>
</dbReference>
<dbReference type="InterPro" id="IPR000306">
    <property type="entry name" value="Znf_FYVE"/>
</dbReference>
<dbReference type="Gene3D" id="3.30.40.10">
    <property type="entry name" value="Zinc/RING finger domain, C3HC4 (zinc finger)"/>
    <property type="match status" value="1"/>
</dbReference>
<feature type="compositionally biased region" description="Low complexity" evidence="11">
    <location>
        <begin position="120"/>
        <end position="137"/>
    </location>
</feature>
<dbReference type="SUPFAM" id="SSF57903">
    <property type="entry name" value="FYVE/PHD zinc finger"/>
    <property type="match status" value="1"/>
</dbReference>
<dbReference type="GO" id="GO:0000329">
    <property type="term" value="C:fungal-type vacuole membrane"/>
    <property type="evidence" value="ECO:0007669"/>
    <property type="project" value="TreeGrafter"/>
</dbReference>
<feature type="compositionally biased region" description="Basic residues" evidence="11">
    <location>
        <begin position="2134"/>
        <end position="2144"/>
    </location>
</feature>
<dbReference type="InterPro" id="IPR027483">
    <property type="entry name" value="PInositol-4-P-4/5-kinase_C_sf"/>
</dbReference>
<evidence type="ECO:0000256" key="4">
    <source>
        <dbReference type="ARBA" id="ARBA00022741"/>
    </source>
</evidence>
<evidence type="ECO:0000256" key="10">
    <source>
        <dbReference type="PROSITE-ProRule" id="PRU00781"/>
    </source>
</evidence>
<dbReference type="InterPro" id="IPR027409">
    <property type="entry name" value="GroEL-like_apical_dom_sf"/>
</dbReference>
<dbReference type="FunFam" id="3.30.40.10:FF:000283">
    <property type="entry name" value="1-phosphatidylinositol-3-phosphate 5-kinase (Fab1)"/>
    <property type="match status" value="1"/>
</dbReference>
<feature type="region of interest" description="Disordered" evidence="11">
    <location>
        <begin position="119"/>
        <end position="278"/>
    </location>
</feature>
<dbReference type="SUPFAM" id="SSF52029">
    <property type="entry name" value="GroEL apical domain-like"/>
    <property type="match status" value="1"/>
</dbReference>
<keyword evidence="8 10" id="KW-0067">ATP-binding</keyword>
<feature type="region of interest" description="Disordered" evidence="11">
    <location>
        <begin position="1300"/>
        <end position="1346"/>
    </location>
</feature>
<dbReference type="GO" id="GO:0008270">
    <property type="term" value="F:zinc ion binding"/>
    <property type="evidence" value="ECO:0007669"/>
    <property type="project" value="UniProtKB-KW"/>
</dbReference>
<evidence type="ECO:0000256" key="8">
    <source>
        <dbReference type="ARBA" id="ARBA00022840"/>
    </source>
</evidence>
<feature type="compositionally biased region" description="Low complexity" evidence="11">
    <location>
        <begin position="16"/>
        <end position="25"/>
    </location>
</feature>
<feature type="region of interest" description="Disordered" evidence="11">
    <location>
        <begin position="2016"/>
        <end position="2077"/>
    </location>
</feature>
<proteinExistence type="predicted"/>
<feature type="compositionally biased region" description="Polar residues" evidence="11">
    <location>
        <begin position="1322"/>
        <end position="1333"/>
    </location>
</feature>
<feature type="compositionally biased region" description="Polar residues" evidence="11">
    <location>
        <begin position="806"/>
        <end position="816"/>
    </location>
</feature>
<dbReference type="EMBL" id="LN483166">
    <property type="protein sequence ID" value="CED84507.1"/>
    <property type="molecule type" value="Genomic_DNA"/>
</dbReference>
<feature type="domain" description="FYVE-type" evidence="12">
    <location>
        <begin position="506"/>
        <end position="566"/>
    </location>
</feature>
<dbReference type="Gene3D" id="3.30.810.10">
    <property type="entry name" value="2-Layer Sandwich"/>
    <property type="match status" value="1"/>
</dbReference>
<feature type="compositionally biased region" description="Polar residues" evidence="11">
    <location>
        <begin position="2055"/>
        <end position="2076"/>
    </location>
</feature>
<keyword evidence="6 10" id="KW-0418">Kinase</keyword>
<dbReference type="SUPFAM" id="SSF56104">
    <property type="entry name" value="SAICAR synthase-like"/>
    <property type="match status" value="1"/>
</dbReference>
<evidence type="ECO:0000256" key="2">
    <source>
        <dbReference type="ARBA" id="ARBA00022679"/>
    </source>
</evidence>
<dbReference type="Pfam" id="PF01504">
    <property type="entry name" value="PIP5K"/>
    <property type="match status" value="1"/>
</dbReference>
<feature type="region of interest" description="Disordered" evidence="11">
    <location>
        <begin position="806"/>
        <end position="830"/>
    </location>
</feature>
<evidence type="ECO:0000256" key="7">
    <source>
        <dbReference type="ARBA" id="ARBA00022833"/>
    </source>
</evidence>
<evidence type="ECO:0000256" key="3">
    <source>
        <dbReference type="ARBA" id="ARBA00022723"/>
    </source>
</evidence>
<feature type="compositionally biased region" description="Low complexity" evidence="11">
    <location>
        <begin position="1334"/>
        <end position="1346"/>
    </location>
</feature>
<dbReference type="GO" id="GO:0005524">
    <property type="term" value="F:ATP binding"/>
    <property type="evidence" value="ECO:0007669"/>
    <property type="project" value="UniProtKB-UniRule"/>
</dbReference>
<evidence type="ECO:0000256" key="9">
    <source>
        <dbReference type="PROSITE-ProRule" id="PRU00091"/>
    </source>
</evidence>
<keyword evidence="7" id="KW-0862">Zinc</keyword>
<dbReference type="GO" id="GO:0000285">
    <property type="term" value="F:1-phosphatidylinositol-3-phosphate 5-kinase activity"/>
    <property type="evidence" value="ECO:0007669"/>
    <property type="project" value="UniProtKB-EC"/>
</dbReference>
<evidence type="ECO:0000256" key="11">
    <source>
        <dbReference type="SAM" id="MobiDB-lite"/>
    </source>
</evidence>
<evidence type="ECO:0000313" key="14">
    <source>
        <dbReference type="EMBL" id="CED84507.1"/>
    </source>
</evidence>
<dbReference type="SMART" id="SM00064">
    <property type="entry name" value="FYVE"/>
    <property type="match status" value="1"/>
</dbReference>
<keyword evidence="2 10" id="KW-0808">Transferase</keyword>
<feature type="region of interest" description="Disordered" evidence="11">
    <location>
        <begin position="570"/>
        <end position="591"/>
    </location>
</feature>
<reference evidence="14" key="1">
    <citation type="submission" date="2014-08" db="EMBL/GenBank/DDBJ databases">
        <authorList>
            <person name="Sharma Rahul"/>
            <person name="Thines Marco"/>
        </authorList>
    </citation>
    <scope>NUCLEOTIDE SEQUENCE</scope>
</reference>
<dbReference type="PANTHER" id="PTHR45748:SF7">
    <property type="entry name" value="1-PHOSPHATIDYLINOSITOL 3-PHOSPHATE 5-KINASE-RELATED"/>
    <property type="match status" value="1"/>
</dbReference>
<feature type="compositionally biased region" description="Polar residues" evidence="11">
    <location>
        <begin position="1776"/>
        <end position="1788"/>
    </location>
</feature>
<keyword evidence="3" id="KW-0479">Metal-binding</keyword>
<dbReference type="PROSITE" id="PS50178">
    <property type="entry name" value="ZF_FYVE"/>
    <property type="match status" value="1"/>
</dbReference>
<dbReference type="PROSITE" id="PS51455">
    <property type="entry name" value="PIPK"/>
    <property type="match status" value="1"/>
</dbReference>
<feature type="compositionally biased region" description="Low complexity" evidence="11">
    <location>
        <begin position="2016"/>
        <end position="2027"/>
    </location>
</feature>
<evidence type="ECO:0000256" key="1">
    <source>
        <dbReference type="ARBA" id="ARBA00012009"/>
    </source>
</evidence>
<dbReference type="Gene3D" id="3.50.7.10">
    <property type="entry name" value="GroEL"/>
    <property type="match status" value="1"/>
</dbReference>
<dbReference type="EC" id="2.7.1.150" evidence="1"/>
<feature type="region of interest" description="Disordered" evidence="11">
    <location>
        <begin position="1"/>
        <end position="37"/>
    </location>
</feature>
<feature type="region of interest" description="Disordered" evidence="11">
    <location>
        <begin position="2095"/>
        <end position="2145"/>
    </location>
</feature>
<name>A0A0F7SQK7_PHARH</name>
<dbReference type="InterPro" id="IPR027484">
    <property type="entry name" value="PInositol-4-P-5-kinase_N"/>
</dbReference>
<feature type="region of interest" description="Disordered" evidence="11">
    <location>
        <begin position="59"/>
        <end position="107"/>
    </location>
</feature>
<evidence type="ECO:0000256" key="6">
    <source>
        <dbReference type="ARBA" id="ARBA00022777"/>
    </source>
</evidence>
<dbReference type="PANTHER" id="PTHR45748">
    <property type="entry name" value="1-PHOSPHATIDYLINOSITOL 3-PHOSPHATE 5-KINASE-RELATED"/>
    <property type="match status" value="1"/>
</dbReference>
<keyword evidence="4 10" id="KW-0547">Nucleotide-binding</keyword>
<dbReference type="SMART" id="SM00330">
    <property type="entry name" value="PIPKc"/>
    <property type="match status" value="1"/>
</dbReference>
<accession>A0A0F7SQK7</accession>
<organism evidence="14">
    <name type="scientific">Phaffia rhodozyma</name>
    <name type="common">Yeast</name>
    <name type="synonym">Xanthophyllomyces dendrorhous</name>
    <dbReference type="NCBI Taxonomy" id="264483"/>
    <lineage>
        <taxon>Eukaryota</taxon>
        <taxon>Fungi</taxon>
        <taxon>Dikarya</taxon>
        <taxon>Basidiomycota</taxon>
        <taxon>Agaricomycotina</taxon>
        <taxon>Tremellomycetes</taxon>
        <taxon>Cystofilobasidiales</taxon>
        <taxon>Mrakiaceae</taxon>
        <taxon>Phaffia</taxon>
    </lineage>
</organism>
<feature type="domain" description="PIPK" evidence="13">
    <location>
        <begin position="2380"/>
        <end position="2704"/>
    </location>
</feature>
<dbReference type="FunFam" id="3.50.7.10:FF:000007">
    <property type="entry name" value="1-phosphatidylinositol 3-phosphate 5-kinase isoform X1"/>
    <property type="match status" value="1"/>
</dbReference>
<evidence type="ECO:0000259" key="12">
    <source>
        <dbReference type="PROSITE" id="PS50178"/>
    </source>
</evidence>
<dbReference type="Pfam" id="PF00118">
    <property type="entry name" value="Cpn60_TCP1"/>
    <property type="match status" value="1"/>
</dbReference>
<feature type="region of interest" description="Disordered" evidence="11">
    <location>
        <begin position="303"/>
        <end position="344"/>
    </location>
</feature>
<feature type="compositionally biased region" description="Polar residues" evidence="11">
    <location>
        <begin position="225"/>
        <end position="238"/>
    </location>
</feature>
<dbReference type="FunFam" id="3.30.810.10:FF:000001">
    <property type="entry name" value="1-phosphatidylinositol 3-phosphate 5-kinase FAB1"/>
    <property type="match status" value="1"/>
</dbReference>
<feature type="compositionally biased region" description="Basic and acidic residues" evidence="11">
    <location>
        <begin position="2118"/>
        <end position="2133"/>
    </location>
</feature>
<dbReference type="InterPro" id="IPR017455">
    <property type="entry name" value="Znf_FYVE-rel"/>
</dbReference>
<feature type="region of interest" description="Disordered" evidence="11">
    <location>
        <begin position="1934"/>
        <end position="1974"/>
    </location>
</feature>
<dbReference type="CDD" id="cd03334">
    <property type="entry name" value="Fab1_TCP"/>
    <property type="match status" value="1"/>
</dbReference>
<feature type="compositionally biased region" description="Low complexity" evidence="11">
    <location>
        <begin position="198"/>
        <end position="224"/>
    </location>
</feature>
<dbReference type="InterPro" id="IPR002498">
    <property type="entry name" value="PInositol-4-P-4/5-kinase_core"/>
</dbReference>
<sequence>MEQPTHPHQHHRHPSVRSISPPRISEVSPFQDEEDGAGTAVKQMVSKLMGHVKKTFSSPVVSATPSMEDDRSFSQGDMTRGGRNRSIDQDIKKEDIMTGKAREGSGEVSALGLMPAIVLHPSANGPSSPSSSGSHPSLTTTRLNSISPRPRPNLLTGPVKVSSSDAHSNRSSIRSPPMPLQTRSGSEDVSSAFKLRPTSATSLTFASSSSANNTSSSTSTSNNAQLKTHPTLVTSLSPSLKPGLSRPTSALQRQSSSGSATSKLSSSLASGFSDGTSGVPSFSTRLMGPSSAAPVTSVDLARGRSVSASHPLKPYSHGQTQEDIHPTTNSVPQQSSGMDSGVGGAQMVETEAGDKLVESSSESAATTARTNSFKSMFASKFSLSSSNHLASPPPAPGPSRPRKINQMYLSHSVHPSLDSALGLSPSFTNGSLGSSFGGGGFNGGGGYDVGFTSIPGYPLAPEGEGDSRSIRTLNSSVGAGRRRSVGRVIRKLTQGEVLSKDYWMADETATACYDCTRVFTTFTRKHHCRICGQIFCARCASNILRANRFGSEGTVRVCNLCMKIMEDTDSDDDDDHHSVGSYTHPHRSPLPPTLEFDLPPEGSFSHSHSHAHLPYTLLSRPLESPLLSDLIYTTPFIHKNTSPDSSHPDEPLSPEKHFQLFMNSGYGSPQQYYDEHSKSWGIHIGLNQLSTGKTEPAPFRRTIGDEEMEEQGQSSVKMNSLDDKDEGGLSQGPSAALKATSSLATTAMSTTVATAGGGTLTTMRNSEEPSAFAVASGAGRAADMNLSPYVTGSRPELHRLVTSYLSFSPTGQSPQTAMAGHDHLSERDDESLGLPVFPRMLSRFDSSTRIRFNSSTRYDSNPPLPSPGMRTMLSARFTQSGGLMDDLLGVSGARRSRSSSVSQPSQIISGSSLEHFRRLLRESIERSGIPNGAKWQSTLESLLLQVSTSVQPNIKAGDDIDVRTYVKIKRVPGGRISESEYVDGVVITKNVAHKKMPRIYKNPRIMILTLPLEYHRVEGQYMALGPVVAQEKDYLRNLVQRIAAKRPHIILAGNAVSRLALEGLLEANIAVARSIKPSALNAITRSTQAEDISSMDRLAVEPKLGRCTVLRVQTFDHELIPGRRKTLMRFEGCHKEFGCTLVLRGGDMDTLKKVKEITDFMVYAIYHLRLEMFLWHDQFGIPPPPSPTIVVPEMPMFDAGEVQTHESSVSTPTLSHPLPPTSSRRVQQEEQVLSRRIYDSLVPYHEVSLSISTSVRFPPPFPILKMSKLDLSLHLLRHARDEEEALQILKDEQEVLVEKRGLGLSDSEPGSFSERSSISEKLGNNSDLNISNGPSLPASAPATPAPELASVPSVMQEKPLLRSARNPGSSTVPSLESILHAPESVLRNSALAQVQHEHEAQRRIWEWYSGKFKHSLRPQTNQGLYYLTATGCGEHGHCVAPHLDKVVYYQQNYNPGDVTLGQWLNKKADTALDPCPDKNCNRPLVDHYELLSHGETRLQVAMERSLIPVEEGKIMTWTYCMLCECIYGKAWLSEHSWKLSWGKFLEINFYPDPDRSPLPGCPHDYVRSHIRYFLRRNVTIRIHNEAIENFEIVLPSIKSYGRAETNLLLKNSEATWVYVQAGVFWDSVEHRLKTFEVDVVEPSKIMDLRLALAEKLDQVQADRLAFISTLSIAVSESSSTDVLAVNPVLVDLQGRVVQWDEIFAELEKTFLPSDKDLRRLTEKRIRRLFANQEILGSERGATSLTGSTVSEVDEQDEHSYSDKAFNLTDSADGRSDMSSPDQRNTPAMSNLLREPIQDGMNILTPESYSSPDLTFENGDTPHHSNSLVMSGISVESYFPSMATPIAPETSSFGFSMTAVPSSSHDPNDSDSTISAVPTSLRPLSRLTVDASCRSNLPTDVVSAPKVFASRIPRKIPRKPRPPLNVVAGLVKKFEPERDTEDEEESTSLGRTSPFISHRSARASDVSSESEVESDLYLRPKVRRGKTDSSLVVRRSQLSLGSFSDGELDVREEHHTPPLLIPASSSPIKRVRQLASNDSSRRTSPSLSTSPKRISFTRSSTSPKTSNKPRWTSSSPNMDVGKIRNYLSSAPIASGLPSSFAKRPSASGGTGARVSTITRHFDRLSREAERDRQKRLTLARGKRARPVTVTKAIVKSMDLREAVKDESDSGSSEADDEDDSGDESKETHNRRRAQDRGLRKPSPSQDRDRLLVPDFNEQSSVSSPIETLLSLAEEGLNGSNVPPFGLGISTPSLMLQASETKAVSPTLRETAQLDLAPFDTIAPVASLPPTPLQPKEPFPGASSTGPVAISESELSYGGGTERSTLMKTLSGLWAFRTGDFAPLSYPIPSGTHLFNDSRIVIRECEPTSIIAFTLSSKNYGDSLRTKQPFVPDMRSERSSTVHSDEGADWSFVGHHEAREYEEALNVAKDVHLQYDFESNGTSIFCRVFFIEQFDSLRRRCGLAYEEGFIESLARCINWESSGGKSRSSFLKTKDDRFIIKEMSRQEMDDFTRFAPAYFRYMTDSLDNERPTALAKIFGVYKIGYRTPTRGNMRMNVMVMENLFFERRFQVIYDLKGNTRNRFVDPSGKLGEVLLDANLEGSLWKHPLYLRDYSKKIMRTALLNDSKFLADLNIMDYSLVVGVDYNTSELVIGIIDFIRTYTWDKKLESWVKENAFFPGGKSGGEPTIVGPKQYKMRFRASMDNYFTLIPDMWMDYDSIDPPADTYVPSGAGNAKGKTVIEESMVEL</sequence>
<dbReference type="InterPro" id="IPR044769">
    <property type="entry name" value="PIKfyve_PIPKc"/>
</dbReference>
<dbReference type="InterPro" id="IPR013083">
    <property type="entry name" value="Znf_RING/FYVE/PHD"/>
</dbReference>
<feature type="compositionally biased region" description="Basic and acidic residues" evidence="11">
    <location>
        <begin position="85"/>
        <end position="105"/>
    </location>
</feature>
<feature type="compositionally biased region" description="Polar residues" evidence="11">
    <location>
        <begin position="1741"/>
        <end position="1750"/>
    </location>
</feature>
<feature type="compositionally biased region" description="Basic and acidic residues" evidence="11">
    <location>
        <begin position="2181"/>
        <end position="2197"/>
    </location>
</feature>
<feature type="compositionally biased region" description="Low complexity" evidence="11">
    <location>
        <begin position="2041"/>
        <end position="2050"/>
    </location>
</feature>
<feature type="compositionally biased region" description="Low complexity" evidence="11">
    <location>
        <begin position="255"/>
        <end position="277"/>
    </location>
</feature>
<dbReference type="Gene3D" id="3.30.800.10">
    <property type="entry name" value="Phosphatidylinositol Phosphate Kinase II Beta"/>
    <property type="match status" value="1"/>
</dbReference>
<dbReference type="GO" id="GO:0010008">
    <property type="term" value="C:endosome membrane"/>
    <property type="evidence" value="ECO:0007669"/>
    <property type="project" value="TreeGrafter"/>
</dbReference>
<feature type="compositionally biased region" description="Polar residues" evidence="11">
    <location>
        <begin position="161"/>
        <end position="174"/>
    </location>
</feature>
<dbReference type="InterPro" id="IPR011011">
    <property type="entry name" value="Znf_FYVE_PHD"/>
</dbReference>
<keyword evidence="5 9" id="KW-0863">Zinc-finger</keyword>
<feature type="compositionally biased region" description="Polar residues" evidence="11">
    <location>
        <begin position="138"/>
        <end position="147"/>
    </location>
</feature>
<evidence type="ECO:0000256" key="5">
    <source>
        <dbReference type="ARBA" id="ARBA00022771"/>
    </source>
</evidence>
<feature type="compositionally biased region" description="Polar residues" evidence="11">
    <location>
        <begin position="326"/>
        <end position="338"/>
    </location>
</feature>
<evidence type="ECO:0000259" key="13">
    <source>
        <dbReference type="PROSITE" id="PS51455"/>
    </source>
</evidence>
<dbReference type="GO" id="GO:0046854">
    <property type="term" value="P:phosphatidylinositol phosphate biosynthetic process"/>
    <property type="evidence" value="ECO:0007669"/>
    <property type="project" value="TreeGrafter"/>
</dbReference>
<feature type="region of interest" description="Disordered" evidence="11">
    <location>
        <begin position="707"/>
        <end position="737"/>
    </location>
</feature>
<feature type="region of interest" description="Disordered" evidence="11">
    <location>
        <begin position="2159"/>
        <end position="2222"/>
    </location>
</feature>
<feature type="region of interest" description="Disordered" evidence="11">
    <location>
        <begin position="1741"/>
        <end position="1788"/>
    </location>
</feature>
<protein>
    <recommendedName>
        <fullName evidence="1">1-phosphatidylinositol-3-phosphate 5-kinase</fullName>
        <ecNumber evidence="1">2.7.1.150</ecNumber>
    </recommendedName>
</protein>